<protein>
    <submittedName>
        <fullName evidence="2">Uncharacterized protein</fullName>
    </submittedName>
</protein>
<evidence type="ECO:0000256" key="1">
    <source>
        <dbReference type="SAM" id="Phobius"/>
    </source>
</evidence>
<evidence type="ECO:0000313" key="3">
    <source>
        <dbReference type="Proteomes" id="UP001595814"/>
    </source>
</evidence>
<reference evidence="3" key="1">
    <citation type="journal article" date="2019" name="Int. J. Syst. Evol. Microbiol.">
        <title>The Global Catalogue of Microorganisms (GCM) 10K type strain sequencing project: providing services to taxonomists for standard genome sequencing and annotation.</title>
        <authorList>
            <consortium name="The Broad Institute Genomics Platform"/>
            <consortium name="The Broad Institute Genome Sequencing Center for Infectious Disease"/>
            <person name="Wu L."/>
            <person name="Ma J."/>
        </authorList>
    </citation>
    <scope>NUCLEOTIDE SEQUENCE [LARGE SCALE GENOMIC DNA]</scope>
    <source>
        <strain evidence="3">CECT 7477</strain>
    </source>
</reference>
<keyword evidence="1" id="KW-1133">Transmembrane helix</keyword>
<name>A0ABV8JN31_9FLAO</name>
<evidence type="ECO:0000313" key="2">
    <source>
        <dbReference type="EMBL" id="MFC4095835.1"/>
    </source>
</evidence>
<keyword evidence="1" id="KW-0472">Membrane</keyword>
<organism evidence="2 3">
    <name type="scientific">Euzebyella saccharophila</name>
    <dbReference type="NCBI Taxonomy" id="679664"/>
    <lineage>
        <taxon>Bacteria</taxon>
        <taxon>Pseudomonadati</taxon>
        <taxon>Bacteroidota</taxon>
        <taxon>Flavobacteriia</taxon>
        <taxon>Flavobacteriales</taxon>
        <taxon>Flavobacteriaceae</taxon>
        <taxon>Euzebyella</taxon>
    </lineage>
</organism>
<keyword evidence="1" id="KW-0812">Transmembrane</keyword>
<comment type="caution">
    <text evidence="2">The sequence shown here is derived from an EMBL/GenBank/DDBJ whole genome shotgun (WGS) entry which is preliminary data.</text>
</comment>
<keyword evidence="3" id="KW-1185">Reference proteome</keyword>
<gene>
    <name evidence="2" type="ORF">ACFOUT_08115</name>
</gene>
<proteinExistence type="predicted"/>
<feature type="transmembrane region" description="Helical" evidence="1">
    <location>
        <begin position="6"/>
        <end position="27"/>
    </location>
</feature>
<sequence length="50" mass="5991">MEKLTVLMMISGLVYLGFLVFTMRTILKDYLFNKPVPVRVRKKNNRVRNF</sequence>
<dbReference type="Proteomes" id="UP001595814">
    <property type="component" value="Unassembled WGS sequence"/>
</dbReference>
<dbReference type="EMBL" id="JBHSAW010000004">
    <property type="protein sequence ID" value="MFC4095835.1"/>
    <property type="molecule type" value="Genomic_DNA"/>
</dbReference>
<accession>A0ABV8JN31</accession>
<dbReference type="RefSeq" id="WP_187456465.1">
    <property type="nucleotide sequence ID" value="NZ_JACYFJ010000001.1"/>
</dbReference>